<dbReference type="Proteomes" id="UP001283361">
    <property type="component" value="Unassembled WGS sequence"/>
</dbReference>
<dbReference type="EMBL" id="JAWDGP010002885">
    <property type="protein sequence ID" value="KAK3779059.1"/>
    <property type="molecule type" value="Genomic_DNA"/>
</dbReference>
<gene>
    <name evidence="2" type="ORF">RRG08_053482</name>
</gene>
<proteinExistence type="predicted"/>
<sequence>MVQEVDIPAIASGVFTDPPLKVIRFGRRGEKFLISRDYISISSHSTGWSKLKTSSQKQTNLGNSSQGKDRKAGLTQLTLVCHSCVDPTNERVS</sequence>
<protein>
    <submittedName>
        <fullName evidence="2">Uncharacterized protein</fullName>
    </submittedName>
</protein>
<keyword evidence="3" id="KW-1185">Reference proteome</keyword>
<accession>A0AAE1A0L3</accession>
<evidence type="ECO:0000313" key="2">
    <source>
        <dbReference type="EMBL" id="KAK3779059.1"/>
    </source>
</evidence>
<dbReference type="AlphaFoldDB" id="A0AAE1A0L3"/>
<feature type="compositionally biased region" description="Polar residues" evidence="1">
    <location>
        <begin position="47"/>
        <end position="66"/>
    </location>
</feature>
<name>A0AAE1A0L3_9GAST</name>
<reference evidence="2" key="1">
    <citation type="journal article" date="2023" name="G3 (Bethesda)">
        <title>A reference genome for the long-term kleptoplast-retaining sea slug Elysia crispata morphotype clarki.</title>
        <authorList>
            <person name="Eastman K.E."/>
            <person name="Pendleton A.L."/>
            <person name="Shaikh M.A."/>
            <person name="Suttiyut T."/>
            <person name="Ogas R."/>
            <person name="Tomko P."/>
            <person name="Gavelis G."/>
            <person name="Widhalm J.R."/>
            <person name="Wisecaver J.H."/>
        </authorList>
    </citation>
    <scope>NUCLEOTIDE SEQUENCE</scope>
    <source>
        <strain evidence="2">ECLA1</strain>
    </source>
</reference>
<evidence type="ECO:0000256" key="1">
    <source>
        <dbReference type="SAM" id="MobiDB-lite"/>
    </source>
</evidence>
<organism evidence="2 3">
    <name type="scientific">Elysia crispata</name>
    <name type="common">lettuce slug</name>
    <dbReference type="NCBI Taxonomy" id="231223"/>
    <lineage>
        <taxon>Eukaryota</taxon>
        <taxon>Metazoa</taxon>
        <taxon>Spiralia</taxon>
        <taxon>Lophotrochozoa</taxon>
        <taxon>Mollusca</taxon>
        <taxon>Gastropoda</taxon>
        <taxon>Heterobranchia</taxon>
        <taxon>Euthyneura</taxon>
        <taxon>Panpulmonata</taxon>
        <taxon>Sacoglossa</taxon>
        <taxon>Placobranchoidea</taxon>
        <taxon>Plakobranchidae</taxon>
        <taxon>Elysia</taxon>
    </lineage>
</organism>
<evidence type="ECO:0000313" key="3">
    <source>
        <dbReference type="Proteomes" id="UP001283361"/>
    </source>
</evidence>
<comment type="caution">
    <text evidence="2">The sequence shown here is derived from an EMBL/GenBank/DDBJ whole genome shotgun (WGS) entry which is preliminary data.</text>
</comment>
<feature type="region of interest" description="Disordered" evidence="1">
    <location>
        <begin position="47"/>
        <end position="70"/>
    </location>
</feature>